<dbReference type="Proteomes" id="UP000218598">
    <property type="component" value="Unassembled WGS sequence"/>
</dbReference>
<dbReference type="EMBL" id="NRGR01000005">
    <property type="protein sequence ID" value="PCC40647.1"/>
    <property type="molecule type" value="Genomic_DNA"/>
</dbReference>
<dbReference type="Pfam" id="PF10604">
    <property type="entry name" value="Polyketide_cyc2"/>
    <property type="match status" value="1"/>
</dbReference>
<keyword evidence="3" id="KW-1185">Reference proteome</keyword>
<protein>
    <submittedName>
        <fullName evidence="2">Polyketide cyclase</fullName>
    </submittedName>
</protein>
<sequence length="177" mass="19455">MARIMQVQDSIVVAAEAMELYEQIADPSQMGRWSPENTGARVPSPGRPATVGMTFIGSNHRGKARWVTSCTVTEADPGKRFAFDVTAIGPTKPLLKGSIATWAYTFEPVEGGTRVTETWTDGRRRWPDLLAARFDRFVTSGQLFSDFQRSNIARTLAALQADFAGRSQTRPDQADDG</sequence>
<feature type="region of interest" description="Disordered" evidence="1">
    <location>
        <begin position="29"/>
        <end position="48"/>
    </location>
</feature>
<dbReference type="InterPro" id="IPR019587">
    <property type="entry name" value="Polyketide_cyclase/dehydratase"/>
</dbReference>
<dbReference type="OrthoDB" id="4618973at2"/>
<accession>A0A2A3YMV6</accession>
<dbReference type="CDD" id="cd07812">
    <property type="entry name" value="SRPBCC"/>
    <property type="match status" value="1"/>
</dbReference>
<dbReference type="AlphaFoldDB" id="A0A2A3YMV6"/>
<proteinExistence type="predicted"/>
<dbReference type="SUPFAM" id="SSF55961">
    <property type="entry name" value="Bet v1-like"/>
    <property type="match status" value="1"/>
</dbReference>
<dbReference type="RefSeq" id="WP_096196407.1">
    <property type="nucleotide sequence ID" value="NZ_NRGR01000005.1"/>
</dbReference>
<comment type="caution">
    <text evidence="2">The sequence shown here is derived from an EMBL/GenBank/DDBJ whole genome shotgun (WGS) entry which is preliminary data.</text>
</comment>
<evidence type="ECO:0000256" key="1">
    <source>
        <dbReference type="SAM" id="MobiDB-lite"/>
    </source>
</evidence>
<evidence type="ECO:0000313" key="2">
    <source>
        <dbReference type="EMBL" id="PCC40647.1"/>
    </source>
</evidence>
<dbReference type="Gene3D" id="3.30.530.20">
    <property type="match status" value="1"/>
</dbReference>
<organism evidence="2 3">
    <name type="scientific">Brachybacterium alimentarium</name>
    <dbReference type="NCBI Taxonomy" id="47845"/>
    <lineage>
        <taxon>Bacteria</taxon>
        <taxon>Bacillati</taxon>
        <taxon>Actinomycetota</taxon>
        <taxon>Actinomycetes</taxon>
        <taxon>Micrococcales</taxon>
        <taxon>Dermabacteraceae</taxon>
        <taxon>Brachybacterium</taxon>
    </lineage>
</organism>
<gene>
    <name evidence="2" type="ORF">CIK66_02430</name>
</gene>
<dbReference type="InterPro" id="IPR023393">
    <property type="entry name" value="START-like_dom_sf"/>
</dbReference>
<evidence type="ECO:0000313" key="3">
    <source>
        <dbReference type="Proteomes" id="UP000218598"/>
    </source>
</evidence>
<reference evidence="2 3" key="1">
    <citation type="journal article" date="2017" name="Elife">
        <title>Extensive horizontal gene transfer in cheese-associated bacteria.</title>
        <authorList>
            <person name="Bonham K.S."/>
            <person name="Wolfe B.E."/>
            <person name="Dutton R.J."/>
        </authorList>
    </citation>
    <scope>NUCLEOTIDE SEQUENCE [LARGE SCALE GENOMIC DNA]</scope>
    <source>
        <strain evidence="2 3">341_9</strain>
    </source>
</reference>
<name>A0A2A3YMV6_9MICO</name>